<dbReference type="SUPFAM" id="SSF56112">
    <property type="entry name" value="Protein kinase-like (PK-like)"/>
    <property type="match status" value="1"/>
</dbReference>
<dbReference type="STRING" id="1448320.A0A319DJ58"/>
<organism evidence="1 2">
    <name type="scientific">Aspergillus ellipticus CBS 707.79</name>
    <dbReference type="NCBI Taxonomy" id="1448320"/>
    <lineage>
        <taxon>Eukaryota</taxon>
        <taxon>Fungi</taxon>
        <taxon>Dikarya</taxon>
        <taxon>Ascomycota</taxon>
        <taxon>Pezizomycotina</taxon>
        <taxon>Eurotiomycetes</taxon>
        <taxon>Eurotiomycetidae</taxon>
        <taxon>Eurotiales</taxon>
        <taxon>Aspergillaceae</taxon>
        <taxon>Aspergillus</taxon>
        <taxon>Aspergillus subgen. Circumdati</taxon>
    </lineage>
</organism>
<evidence type="ECO:0000313" key="2">
    <source>
        <dbReference type="Proteomes" id="UP000247810"/>
    </source>
</evidence>
<dbReference type="AlphaFoldDB" id="A0A319DJ58"/>
<reference evidence="1 2" key="1">
    <citation type="submission" date="2018-02" db="EMBL/GenBank/DDBJ databases">
        <title>The genomes of Aspergillus section Nigri reveals drivers in fungal speciation.</title>
        <authorList>
            <consortium name="DOE Joint Genome Institute"/>
            <person name="Vesth T.C."/>
            <person name="Nybo J."/>
            <person name="Theobald S."/>
            <person name="Brandl J."/>
            <person name="Frisvad J.C."/>
            <person name="Nielsen K.F."/>
            <person name="Lyhne E.K."/>
            <person name="Kogle M.E."/>
            <person name="Kuo A."/>
            <person name="Riley R."/>
            <person name="Clum A."/>
            <person name="Nolan M."/>
            <person name="Lipzen A."/>
            <person name="Salamov A."/>
            <person name="Henrissat B."/>
            <person name="Wiebenga A."/>
            <person name="De vries R.P."/>
            <person name="Grigoriev I.V."/>
            <person name="Mortensen U.H."/>
            <person name="Andersen M.R."/>
            <person name="Baker S.E."/>
        </authorList>
    </citation>
    <scope>NUCLEOTIDE SEQUENCE [LARGE SCALE GENOMIC DNA]</scope>
    <source>
        <strain evidence="1 2">CBS 707.79</strain>
    </source>
</reference>
<gene>
    <name evidence="1" type="ORF">BO71DRAFT_332716</name>
</gene>
<dbReference type="OrthoDB" id="3645574at2759"/>
<dbReference type="InterPro" id="IPR011009">
    <property type="entry name" value="Kinase-like_dom_sf"/>
</dbReference>
<evidence type="ECO:0000313" key="1">
    <source>
        <dbReference type="EMBL" id="PYH91223.1"/>
    </source>
</evidence>
<protein>
    <recommendedName>
        <fullName evidence="3">Aminoglycoside phosphotransferase domain-containing protein</fullName>
    </recommendedName>
</protein>
<dbReference type="EMBL" id="KZ825952">
    <property type="protein sequence ID" value="PYH91223.1"/>
    <property type="molecule type" value="Genomic_DNA"/>
</dbReference>
<name>A0A319DJ58_9EURO</name>
<keyword evidence="2" id="KW-1185">Reference proteome</keyword>
<proteinExistence type="predicted"/>
<dbReference type="PANTHER" id="PTHR21310:SF37">
    <property type="entry name" value="AMINOGLYCOSIDE PHOSPHOTRANSFERASE DOMAIN-CONTAINING PROTEIN"/>
    <property type="match status" value="1"/>
</dbReference>
<evidence type="ECO:0008006" key="3">
    <source>
        <dbReference type="Google" id="ProtNLM"/>
    </source>
</evidence>
<accession>A0A319DJ58</accession>
<dbReference type="Proteomes" id="UP000247810">
    <property type="component" value="Unassembled WGS sequence"/>
</dbReference>
<dbReference type="InterPro" id="IPR051678">
    <property type="entry name" value="AGP_Transferase"/>
</dbReference>
<dbReference type="PANTHER" id="PTHR21310">
    <property type="entry name" value="AMINOGLYCOSIDE PHOSPHOTRANSFERASE-RELATED-RELATED"/>
    <property type="match status" value="1"/>
</dbReference>
<sequence length="520" mass="59613">MVPIGISPPLRRRRLLRGEITYSAAKERETNVLHSLNYWGQQNQYFEDLRGKSNLVEAAVAHHLGLKSSSCCRVADSNEWLSGTFNVCIPVYIGGEKHCPKLLVRLPLPYRVGEKSNEGNADEKVRCEAGTYAWLQQNCPEVPVPRLYGFGLSTGQKFTSVDKLPFVARCVESLRRCLLRFLGYPVPSAYVPHKSRSGEGLGAGYLLIEYIDQSRGRMLSESWEEGRHNAKLRENLFRSLSRIIIAATRVSQPKIGSFTLDDQGCLKLGNRPLTLEIQGLENEHIPVDIPRGLTYSTVDSYVNDMLAFHESRLSNQPNAVNDVQDCLFQIAALTVMRTIRQLFFRPELRRGPFYMSFTDLHQSNIFVEDAWNIMSLVDLEWACARPVEMIHPPFWLTNQSVDEIDFAEYEKIHTEFLSVLAEEELKHASQRSLHLHRIMEDGWTKGTFWYALALDSPTGLFRIFYDHIQPNFSKDHIINPAFFRIMMDYWAVGANKFVQKKVKDKEQYDKLLLEAFAEPS</sequence>
<dbReference type="VEuPathDB" id="FungiDB:BO71DRAFT_332716"/>